<proteinExistence type="predicted"/>
<reference evidence="2 3" key="1">
    <citation type="submission" date="2019-06" db="EMBL/GenBank/DDBJ databases">
        <title>Whole genome shotgun sequence of Streptomyces cacaoi subsp. cacaoi NBRC 12748.</title>
        <authorList>
            <person name="Hosoyama A."/>
            <person name="Uohara A."/>
            <person name="Ohji S."/>
            <person name="Ichikawa N."/>
        </authorList>
    </citation>
    <scope>NUCLEOTIDE SEQUENCE [LARGE SCALE GENOMIC DNA]</scope>
    <source>
        <strain evidence="2 3">NBRC 12748</strain>
    </source>
</reference>
<name>A0A4Y3R277_STRCI</name>
<feature type="compositionally biased region" description="Pro residues" evidence="1">
    <location>
        <begin position="114"/>
        <end position="123"/>
    </location>
</feature>
<keyword evidence="3" id="KW-1185">Reference proteome</keyword>
<dbReference type="Proteomes" id="UP000319210">
    <property type="component" value="Unassembled WGS sequence"/>
</dbReference>
<protein>
    <submittedName>
        <fullName evidence="2">Uncharacterized protein</fullName>
    </submittedName>
</protein>
<feature type="region of interest" description="Disordered" evidence="1">
    <location>
        <begin position="1"/>
        <end position="43"/>
    </location>
</feature>
<sequence>MALRRSSREAAPALRPASPQVAPDPDSGPDPSDPFRYGGTAGTMQGAVTTAFVAHARITSHGPQRHRSDDRAYRPYRIHRTYRMYRAYGAHRSYWISQASRAPRTPRTGAGGPPSRPSHGPEPPARRKDR</sequence>
<feature type="region of interest" description="Disordered" evidence="1">
    <location>
        <begin position="97"/>
        <end position="130"/>
    </location>
</feature>
<accession>A0A4Y3R277</accession>
<comment type="caution">
    <text evidence="2">The sequence shown here is derived from an EMBL/GenBank/DDBJ whole genome shotgun (WGS) entry which is preliminary data.</text>
</comment>
<evidence type="ECO:0000313" key="3">
    <source>
        <dbReference type="Proteomes" id="UP000319210"/>
    </source>
</evidence>
<gene>
    <name evidence="2" type="ORF">SCA03_39500</name>
</gene>
<feature type="region of interest" description="Disordered" evidence="1">
    <location>
        <begin position="56"/>
        <end position="75"/>
    </location>
</feature>
<dbReference type="EMBL" id="BJMM01000020">
    <property type="protein sequence ID" value="GEB51399.1"/>
    <property type="molecule type" value="Genomic_DNA"/>
</dbReference>
<evidence type="ECO:0000256" key="1">
    <source>
        <dbReference type="SAM" id="MobiDB-lite"/>
    </source>
</evidence>
<organism evidence="2 3">
    <name type="scientific">Streptomyces cacaoi</name>
    <dbReference type="NCBI Taxonomy" id="1898"/>
    <lineage>
        <taxon>Bacteria</taxon>
        <taxon>Bacillati</taxon>
        <taxon>Actinomycetota</taxon>
        <taxon>Actinomycetes</taxon>
        <taxon>Kitasatosporales</taxon>
        <taxon>Streptomycetaceae</taxon>
        <taxon>Streptomyces</taxon>
    </lineage>
</organism>
<evidence type="ECO:0000313" key="2">
    <source>
        <dbReference type="EMBL" id="GEB51399.1"/>
    </source>
</evidence>
<dbReference type="AlphaFoldDB" id="A0A4Y3R277"/>